<evidence type="ECO:0000256" key="3">
    <source>
        <dbReference type="ARBA" id="ARBA00023125"/>
    </source>
</evidence>
<dbReference type="InterPro" id="IPR015300">
    <property type="entry name" value="DNA-bd_pseudobarrel_sf"/>
</dbReference>
<comment type="caution">
    <text evidence="7">The sequence shown here is derived from an EMBL/GenBank/DDBJ whole genome shotgun (WGS) entry which is preliminary data.</text>
</comment>
<reference evidence="7" key="1">
    <citation type="submission" date="2023-07" db="EMBL/GenBank/DDBJ databases">
        <title>draft genome sequence of fig (Ficus carica).</title>
        <authorList>
            <person name="Takahashi T."/>
            <person name="Nishimura K."/>
        </authorList>
    </citation>
    <scope>NUCLEOTIDE SEQUENCE</scope>
</reference>
<dbReference type="InterPro" id="IPR051442">
    <property type="entry name" value="B3_domain"/>
</dbReference>
<dbReference type="GO" id="GO:0003677">
    <property type="term" value="F:DNA binding"/>
    <property type="evidence" value="ECO:0007669"/>
    <property type="project" value="UniProtKB-KW"/>
</dbReference>
<feature type="region of interest" description="Disordered" evidence="6">
    <location>
        <begin position="1"/>
        <end position="22"/>
    </location>
</feature>
<keyword evidence="4" id="KW-0804">Transcription</keyword>
<evidence type="ECO:0000256" key="1">
    <source>
        <dbReference type="ARBA" id="ARBA00004123"/>
    </source>
</evidence>
<dbReference type="PANTHER" id="PTHR34269">
    <property type="entry name" value="TRANSCRIPTION FACTOR B3-DOMAIN FAMILY-RELATED"/>
    <property type="match status" value="1"/>
</dbReference>
<evidence type="ECO:0000256" key="6">
    <source>
        <dbReference type="SAM" id="MobiDB-lite"/>
    </source>
</evidence>
<protein>
    <recommendedName>
        <fullName evidence="9">TF-B3 domain-containing protein</fullName>
    </recommendedName>
</protein>
<evidence type="ECO:0000256" key="5">
    <source>
        <dbReference type="ARBA" id="ARBA00023242"/>
    </source>
</evidence>
<evidence type="ECO:0000256" key="4">
    <source>
        <dbReference type="ARBA" id="ARBA00023163"/>
    </source>
</evidence>
<dbReference type="EMBL" id="BTGU01000002">
    <property type="protein sequence ID" value="GMN27852.1"/>
    <property type="molecule type" value="Genomic_DNA"/>
</dbReference>
<keyword evidence="8" id="KW-1185">Reference proteome</keyword>
<dbReference type="Proteomes" id="UP001187192">
    <property type="component" value="Unassembled WGS sequence"/>
</dbReference>
<dbReference type="PANTHER" id="PTHR34269:SF11">
    <property type="entry name" value="B3 DOMAIN PROTEIN"/>
    <property type="match status" value="1"/>
</dbReference>
<comment type="subcellular location">
    <subcellularLocation>
        <location evidence="1">Nucleus</location>
    </subcellularLocation>
</comment>
<dbReference type="AlphaFoldDB" id="A0AA88CSH5"/>
<evidence type="ECO:0000256" key="2">
    <source>
        <dbReference type="ARBA" id="ARBA00023015"/>
    </source>
</evidence>
<gene>
    <name evidence="7" type="ORF">TIFTF001_001828</name>
</gene>
<keyword evidence="5" id="KW-0539">Nucleus</keyword>
<evidence type="ECO:0008006" key="9">
    <source>
        <dbReference type="Google" id="ProtNLM"/>
    </source>
</evidence>
<keyword evidence="2" id="KW-0805">Transcription regulation</keyword>
<sequence>MSPPMSKVTSSEGNKEKISAVGPQTDLSRWKIRKVLAEPDVALNRMFKFTREEAEHVLCSIGSDKVEKAKEGEDVRVKMVDLDTGTRHELSFRKVRCGSVFGFKLGWVTHFVVRRRLKVGDEIGMYVDPSSCVFYFCVLSRANAEN</sequence>
<dbReference type="SUPFAM" id="SSF101936">
    <property type="entry name" value="DNA-binding pseudobarrel domain"/>
    <property type="match status" value="1"/>
</dbReference>
<dbReference type="Gene3D" id="2.40.330.10">
    <property type="entry name" value="DNA-binding pseudobarrel domain"/>
    <property type="match status" value="1"/>
</dbReference>
<dbReference type="Gramene" id="FCD_00014261-RA">
    <property type="protein sequence ID" value="FCD_00014261-RA:cds"/>
    <property type="gene ID" value="FCD_00014261"/>
</dbReference>
<organism evidence="7 8">
    <name type="scientific">Ficus carica</name>
    <name type="common">Common fig</name>
    <dbReference type="NCBI Taxonomy" id="3494"/>
    <lineage>
        <taxon>Eukaryota</taxon>
        <taxon>Viridiplantae</taxon>
        <taxon>Streptophyta</taxon>
        <taxon>Embryophyta</taxon>
        <taxon>Tracheophyta</taxon>
        <taxon>Spermatophyta</taxon>
        <taxon>Magnoliopsida</taxon>
        <taxon>eudicotyledons</taxon>
        <taxon>Gunneridae</taxon>
        <taxon>Pentapetalae</taxon>
        <taxon>rosids</taxon>
        <taxon>fabids</taxon>
        <taxon>Rosales</taxon>
        <taxon>Moraceae</taxon>
        <taxon>Ficeae</taxon>
        <taxon>Ficus</taxon>
    </lineage>
</organism>
<proteinExistence type="predicted"/>
<evidence type="ECO:0000313" key="7">
    <source>
        <dbReference type="EMBL" id="GMN27852.1"/>
    </source>
</evidence>
<keyword evidence="3" id="KW-0238">DNA-binding</keyword>
<accession>A0AA88CSH5</accession>
<name>A0AA88CSH5_FICCA</name>
<dbReference type="GO" id="GO:0005634">
    <property type="term" value="C:nucleus"/>
    <property type="evidence" value="ECO:0007669"/>
    <property type="project" value="UniProtKB-SubCell"/>
</dbReference>
<evidence type="ECO:0000313" key="8">
    <source>
        <dbReference type="Proteomes" id="UP001187192"/>
    </source>
</evidence>